<evidence type="ECO:0000256" key="3">
    <source>
        <dbReference type="ARBA" id="ARBA00022692"/>
    </source>
</evidence>
<evidence type="ECO:0000313" key="8">
    <source>
        <dbReference type="EMBL" id="MBC8568866.1"/>
    </source>
</evidence>
<feature type="transmembrane region" description="Helical" evidence="6">
    <location>
        <begin position="145"/>
        <end position="166"/>
    </location>
</feature>
<dbReference type="InterPro" id="IPR036259">
    <property type="entry name" value="MFS_trans_sf"/>
</dbReference>
<dbReference type="RefSeq" id="WP_187525514.1">
    <property type="nucleotide sequence ID" value="NZ_JACRTA010000003.1"/>
</dbReference>
<dbReference type="PANTHER" id="PTHR10924">
    <property type="entry name" value="MAJOR FACILITATOR SUPERFAMILY PROTEIN-RELATED"/>
    <property type="match status" value="1"/>
</dbReference>
<evidence type="ECO:0000313" key="9">
    <source>
        <dbReference type="Proteomes" id="UP000610862"/>
    </source>
</evidence>
<evidence type="ECO:0000256" key="4">
    <source>
        <dbReference type="ARBA" id="ARBA00022989"/>
    </source>
</evidence>
<dbReference type="InterPro" id="IPR020846">
    <property type="entry name" value="MFS_dom"/>
</dbReference>
<feature type="transmembrane region" description="Helical" evidence="6">
    <location>
        <begin position="85"/>
        <end position="104"/>
    </location>
</feature>
<feature type="transmembrane region" description="Helical" evidence="6">
    <location>
        <begin position="299"/>
        <end position="317"/>
    </location>
</feature>
<feature type="transmembrane region" description="Helical" evidence="6">
    <location>
        <begin position="266"/>
        <end position="287"/>
    </location>
</feature>
<feature type="transmembrane region" description="Helical" evidence="6">
    <location>
        <begin position="385"/>
        <end position="404"/>
    </location>
</feature>
<evidence type="ECO:0000256" key="2">
    <source>
        <dbReference type="ARBA" id="ARBA00022448"/>
    </source>
</evidence>
<dbReference type="GO" id="GO:0022857">
    <property type="term" value="F:transmembrane transporter activity"/>
    <property type="evidence" value="ECO:0007669"/>
    <property type="project" value="InterPro"/>
</dbReference>
<gene>
    <name evidence="8" type="ORF">H8692_08855</name>
</gene>
<keyword evidence="3 6" id="KW-0812">Transmembrane</keyword>
<proteinExistence type="predicted"/>
<keyword evidence="5 6" id="KW-0472">Membrane</keyword>
<comment type="subcellular location">
    <subcellularLocation>
        <location evidence="1">Cell membrane</location>
        <topology evidence="1">Multi-pass membrane protein</topology>
    </subcellularLocation>
</comment>
<dbReference type="InterPro" id="IPR011701">
    <property type="entry name" value="MFS"/>
</dbReference>
<dbReference type="GO" id="GO:0005886">
    <property type="term" value="C:plasma membrane"/>
    <property type="evidence" value="ECO:0007669"/>
    <property type="project" value="UniProtKB-SubCell"/>
</dbReference>
<evidence type="ECO:0000256" key="5">
    <source>
        <dbReference type="ARBA" id="ARBA00023136"/>
    </source>
</evidence>
<sequence length="413" mass="44775">MKEQNYQVYGYRWVVLGIYGLCTGIIQLMWTTFFSITTDSWKYYGFTNATEGESAISLLSIIFMAGMIIVSIPSLAAFEKFGFKKAVGFGVVLTGVCALLRGFFGDNYTLVLIITFGFAIAQPFLLNSPGLVAGKWFPEKERATANSVGLLCSYLGMCVGLLLTPVLLESGMTIKEMLLTYGIIGAVAAVLFLIFVKEKPPTPPCPEEQAMRSDFKEGIKFALKKKNFILALLIFFCMFGIFNTFFTMIEPILKTLTNEGVDATQVGIIGVIILGIGIVGSLILSLISDKDKHHRRLPYMIAVSIIGCIGLALFLVLKGFSGMAVAAALYGFFIVGGAPLTLTFAAESCYPTSEGTSEGLLMFAGNVAGVIFLGASSLFGTNHHMLMAALIAVTIIYIILMFFAKEVKLAKQK</sequence>
<evidence type="ECO:0000259" key="7">
    <source>
        <dbReference type="PROSITE" id="PS50850"/>
    </source>
</evidence>
<keyword evidence="4 6" id="KW-1133">Transmembrane helix</keyword>
<feature type="domain" description="Major facilitator superfamily (MFS) profile" evidence="7">
    <location>
        <begin position="8"/>
        <end position="408"/>
    </location>
</feature>
<accession>A0A926EB30</accession>
<feature type="transmembrane region" description="Helical" evidence="6">
    <location>
        <begin position="110"/>
        <end position="133"/>
    </location>
</feature>
<comment type="caution">
    <text evidence="8">The sequence shown here is derived from an EMBL/GenBank/DDBJ whole genome shotgun (WGS) entry which is preliminary data.</text>
</comment>
<dbReference type="InterPro" id="IPR049680">
    <property type="entry name" value="FLVCR1-2_SLC49-like"/>
</dbReference>
<dbReference type="Gene3D" id="1.20.1250.20">
    <property type="entry name" value="MFS general substrate transporter like domains"/>
    <property type="match status" value="2"/>
</dbReference>
<dbReference type="EMBL" id="JACRTA010000003">
    <property type="protein sequence ID" value="MBC8568866.1"/>
    <property type="molecule type" value="Genomic_DNA"/>
</dbReference>
<dbReference type="Pfam" id="PF07690">
    <property type="entry name" value="MFS_1"/>
    <property type="match status" value="1"/>
</dbReference>
<feature type="transmembrane region" description="Helical" evidence="6">
    <location>
        <begin position="12"/>
        <end position="36"/>
    </location>
</feature>
<evidence type="ECO:0000256" key="6">
    <source>
        <dbReference type="SAM" id="Phobius"/>
    </source>
</evidence>
<organism evidence="8 9">
    <name type="scientific">Lentihominibacter hominis</name>
    <dbReference type="NCBI Taxonomy" id="2763645"/>
    <lineage>
        <taxon>Bacteria</taxon>
        <taxon>Bacillati</taxon>
        <taxon>Bacillota</taxon>
        <taxon>Clostridia</taxon>
        <taxon>Peptostreptococcales</taxon>
        <taxon>Anaerovoracaceae</taxon>
        <taxon>Lentihominibacter</taxon>
    </lineage>
</organism>
<name>A0A926EB30_9FIRM</name>
<dbReference type="SUPFAM" id="SSF103473">
    <property type="entry name" value="MFS general substrate transporter"/>
    <property type="match status" value="1"/>
</dbReference>
<protein>
    <submittedName>
        <fullName evidence="8">MFS transporter</fullName>
    </submittedName>
</protein>
<reference evidence="8" key="1">
    <citation type="submission" date="2020-08" db="EMBL/GenBank/DDBJ databases">
        <title>Genome public.</title>
        <authorList>
            <person name="Liu C."/>
            <person name="Sun Q."/>
        </authorList>
    </citation>
    <scope>NUCLEOTIDE SEQUENCE</scope>
    <source>
        <strain evidence="8">NSJ-24</strain>
    </source>
</reference>
<dbReference type="Proteomes" id="UP000610862">
    <property type="component" value="Unassembled WGS sequence"/>
</dbReference>
<dbReference type="PROSITE" id="PS50850">
    <property type="entry name" value="MFS"/>
    <property type="match status" value="1"/>
</dbReference>
<feature type="transmembrane region" description="Helical" evidence="6">
    <location>
        <begin position="228"/>
        <end position="246"/>
    </location>
</feature>
<dbReference type="PANTHER" id="PTHR10924:SF6">
    <property type="entry name" value="SOLUTE CARRIER FAMILY 49 MEMBER A3"/>
    <property type="match status" value="1"/>
</dbReference>
<evidence type="ECO:0000256" key="1">
    <source>
        <dbReference type="ARBA" id="ARBA00004651"/>
    </source>
</evidence>
<feature type="transmembrane region" description="Helical" evidence="6">
    <location>
        <begin position="56"/>
        <end position="78"/>
    </location>
</feature>
<feature type="transmembrane region" description="Helical" evidence="6">
    <location>
        <begin position="359"/>
        <end position="379"/>
    </location>
</feature>
<keyword evidence="2" id="KW-0813">Transport</keyword>
<feature type="transmembrane region" description="Helical" evidence="6">
    <location>
        <begin position="178"/>
        <end position="196"/>
    </location>
</feature>
<keyword evidence="9" id="KW-1185">Reference proteome</keyword>
<feature type="transmembrane region" description="Helical" evidence="6">
    <location>
        <begin position="323"/>
        <end position="347"/>
    </location>
</feature>
<dbReference type="AlphaFoldDB" id="A0A926EB30"/>